<evidence type="ECO:0000256" key="12">
    <source>
        <dbReference type="ARBA" id="ARBA00023221"/>
    </source>
</evidence>
<evidence type="ECO:0000256" key="4">
    <source>
        <dbReference type="ARBA" id="ARBA00022692"/>
    </source>
</evidence>
<evidence type="ECO:0000256" key="13">
    <source>
        <dbReference type="SAM" id="Phobius"/>
    </source>
</evidence>
<protein>
    <recommendedName>
        <fullName evidence="16">Ergosterol biosynthesis protein</fullName>
    </recommendedName>
</protein>
<evidence type="ECO:0000256" key="8">
    <source>
        <dbReference type="ARBA" id="ARBA00023011"/>
    </source>
</evidence>
<accession>A0A1E4TN98</accession>
<dbReference type="GO" id="GO:0030674">
    <property type="term" value="F:protein-macromolecule adaptor activity"/>
    <property type="evidence" value="ECO:0007669"/>
    <property type="project" value="EnsemblFungi"/>
</dbReference>
<dbReference type="Pfam" id="PF03694">
    <property type="entry name" value="Erg28"/>
    <property type="match status" value="1"/>
</dbReference>
<reference evidence="15" key="1">
    <citation type="submission" date="2016-05" db="EMBL/GenBank/DDBJ databases">
        <title>Comparative genomics of biotechnologically important yeasts.</title>
        <authorList>
            <consortium name="DOE Joint Genome Institute"/>
            <person name="Riley R."/>
            <person name="Haridas S."/>
            <person name="Wolfe K.H."/>
            <person name="Lopes M.R."/>
            <person name="Hittinger C.T."/>
            <person name="Goker M."/>
            <person name="Salamov A."/>
            <person name="Wisecaver J."/>
            <person name="Long T.M."/>
            <person name="Aerts A.L."/>
            <person name="Barry K."/>
            <person name="Choi C."/>
            <person name="Clum A."/>
            <person name="Coughlan A.Y."/>
            <person name="Deshpande S."/>
            <person name="Douglass A.P."/>
            <person name="Hanson S.J."/>
            <person name="Klenk H.-P."/>
            <person name="Labutti K."/>
            <person name="Lapidus A."/>
            <person name="Lindquist E."/>
            <person name="Lipzen A."/>
            <person name="Meier-Kolthoff J.P."/>
            <person name="Ohm R.A."/>
            <person name="Otillar R.P."/>
            <person name="Pangilinan J."/>
            <person name="Peng Y."/>
            <person name="Rokas A."/>
            <person name="Rosa C.A."/>
            <person name="Scheuner C."/>
            <person name="Sibirny A.A."/>
            <person name="Slot J.C."/>
            <person name="Stielow J.B."/>
            <person name="Sun H."/>
            <person name="Kurtzman C.P."/>
            <person name="Blackwell M."/>
            <person name="Grigoriev I.V."/>
            <person name="Jeffries T.W."/>
        </authorList>
    </citation>
    <scope>NUCLEOTIDE SEQUENCE [LARGE SCALE GENOMIC DNA]</scope>
    <source>
        <strain evidence="15">NRRL Y-2460</strain>
    </source>
</reference>
<keyword evidence="6" id="KW-0752">Steroid biosynthesis</keyword>
<evidence type="ECO:0000256" key="11">
    <source>
        <dbReference type="ARBA" id="ARBA00023166"/>
    </source>
</evidence>
<keyword evidence="3" id="KW-0444">Lipid biosynthesis</keyword>
<evidence type="ECO:0000313" key="15">
    <source>
        <dbReference type="Proteomes" id="UP000094236"/>
    </source>
</evidence>
<dbReference type="Proteomes" id="UP000094236">
    <property type="component" value="Unassembled WGS sequence"/>
</dbReference>
<keyword evidence="5" id="KW-0256">Endoplasmic reticulum</keyword>
<dbReference type="PANTHER" id="PTHR15451:SF19">
    <property type="entry name" value="ERGOSTEROL BIOSYNTHETIC PROTEIN 28 HOMOLOG"/>
    <property type="match status" value="1"/>
</dbReference>
<keyword evidence="11" id="KW-1207">Sterol metabolism</keyword>
<dbReference type="GO" id="GO:0006696">
    <property type="term" value="P:ergosterol biosynthetic process"/>
    <property type="evidence" value="ECO:0007669"/>
    <property type="project" value="EnsemblFungi"/>
</dbReference>
<sequence>MCLALIQSYLPTTPGLLPKWILFISVVSIFNSIQSYIGGLSMTRRVYENRPQEVTPLSARTFGTWTLFSAIIRCYGAYHLTDENVFNITLYSFLIAIAHFSLEWLIYGTCKFGKGLLGPLVVSTSSIAWMTLQRDYYTSF</sequence>
<dbReference type="AlphaFoldDB" id="A0A1E4TN98"/>
<dbReference type="GO" id="GO:0005789">
    <property type="term" value="C:endoplasmic reticulum membrane"/>
    <property type="evidence" value="ECO:0007669"/>
    <property type="project" value="UniProtKB-SubCell"/>
</dbReference>
<evidence type="ECO:0000256" key="10">
    <source>
        <dbReference type="ARBA" id="ARBA00023136"/>
    </source>
</evidence>
<keyword evidence="15" id="KW-1185">Reference proteome</keyword>
<keyword evidence="10 13" id="KW-0472">Membrane</keyword>
<keyword evidence="8" id="KW-0756">Sterol biosynthesis</keyword>
<comment type="similarity">
    <text evidence="2">Belongs to the ERG28 family.</text>
</comment>
<keyword evidence="9" id="KW-0443">Lipid metabolism</keyword>
<keyword evidence="7 13" id="KW-1133">Transmembrane helix</keyword>
<evidence type="ECO:0000256" key="1">
    <source>
        <dbReference type="ARBA" id="ARBA00004477"/>
    </source>
</evidence>
<proteinExistence type="inferred from homology"/>
<organism evidence="14 15">
    <name type="scientific">Pachysolen tannophilus NRRL Y-2460</name>
    <dbReference type="NCBI Taxonomy" id="669874"/>
    <lineage>
        <taxon>Eukaryota</taxon>
        <taxon>Fungi</taxon>
        <taxon>Dikarya</taxon>
        <taxon>Ascomycota</taxon>
        <taxon>Saccharomycotina</taxon>
        <taxon>Pichiomycetes</taxon>
        <taxon>Pachysolenaceae</taxon>
        <taxon>Pachysolen</taxon>
    </lineage>
</organism>
<dbReference type="STRING" id="669874.A0A1E4TN98"/>
<evidence type="ECO:0000256" key="3">
    <source>
        <dbReference type="ARBA" id="ARBA00022516"/>
    </source>
</evidence>
<evidence type="ECO:0000313" key="14">
    <source>
        <dbReference type="EMBL" id="ODV93202.1"/>
    </source>
</evidence>
<keyword evidence="4 13" id="KW-0812">Transmembrane</keyword>
<evidence type="ECO:0000256" key="6">
    <source>
        <dbReference type="ARBA" id="ARBA00022955"/>
    </source>
</evidence>
<feature type="transmembrane region" description="Helical" evidence="13">
    <location>
        <begin position="20"/>
        <end position="37"/>
    </location>
</feature>
<keyword evidence="12" id="KW-0753">Steroid metabolism</keyword>
<dbReference type="InterPro" id="IPR005352">
    <property type="entry name" value="Erg28"/>
</dbReference>
<feature type="transmembrane region" description="Helical" evidence="13">
    <location>
        <begin position="90"/>
        <end position="108"/>
    </location>
</feature>
<name>A0A1E4TN98_PACTA</name>
<dbReference type="PANTHER" id="PTHR15451">
    <property type="entry name" value="ERGOSTEROL BIOSYNTHETIC PROTEIN 28-RELATED"/>
    <property type="match status" value="1"/>
</dbReference>
<evidence type="ECO:0000256" key="7">
    <source>
        <dbReference type="ARBA" id="ARBA00022989"/>
    </source>
</evidence>
<evidence type="ECO:0000256" key="9">
    <source>
        <dbReference type="ARBA" id="ARBA00023098"/>
    </source>
</evidence>
<gene>
    <name evidence="14" type="ORF">PACTADRAFT_51819</name>
</gene>
<evidence type="ECO:0000256" key="5">
    <source>
        <dbReference type="ARBA" id="ARBA00022824"/>
    </source>
</evidence>
<dbReference type="EMBL" id="KV454018">
    <property type="protein sequence ID" value="ODV93202.1"/>
    <property type="molecule type" value="Genomic_DNA"/>
</dbReference>
<evidence type="ECO:0008006" key="16">
    <source>
        <dbReference type="Google" id="ProtNLM"/>
    </source>
</evidence>
<comment type="subcellular location">
    <subcellularLocation>
        <location evidence="1">Endoplasmic reticulum membrane</location>
        <topology evidence="1">Multi-pass membrane protein</topology>
    </subcellularLocation>
</comment>
<evidence type="ECO:0000256" key="2">
    <source>
        <dbReference type="ARBA" id="ARBA00005377"/>
    </source>
</evidence>
<dbReference type="OrthoDB" id="6485510at2759"/>